<keyword evidence="2" id="KW-1185">Reference proteome</keyword>
<dbReference type="AlphaFoldDB" id="C0EHQ3"/>
<organism evidence="1 2">
    <name type="scientific">[Clostridium] methylpentosum DSM 5476</name>
    <dbReference type="NCBI Taxonomy" id="537013"/>
    <lineage>
        <taxon>Bacteria</taxon>
        <taxon>Bacillati</taxon>
        <taxon>Bacillota</taxon>
        <taxon>Clostridia</taxon>
        <taxon>Eubacteriales</taxon>
        <taxon>Oscillospiraceae</taxon>
        <taxon>Oscillospiraceae incertae sedis</taxon>
    </lineage>
</organism>
<evidence type="ECO:0000313" key="1">
    <source>
        <dbReference type="EMBL" id="EEG28983.1"/>
    </source>
</evidence>
<evidence type="ECO:0000313" key="2">
    <source>
        <dbReference type="Proteomes" id="UP000003340"/>
    </source>
</evidence>
<reference evidence="1 2" key="1">
    <citation type="submission" date="2009-01" db="EMBL/GenBank/DDBJ databases">
        <authorList>
            <person name="Fulton L."/>
            <person name="Clifton S."/>
            <person name="Fulton B."/>
            <person name="Xu J."/>
            <person name="Minx P."/>
            <person name="Pepin K.H."/>
            <person name="Johnson M."/>
            <person name="Bhonagiri V."/>
            <person name="Nash W.E."/>
            <person name="Mardis E.R."/>
            <person name="Wilson R.K."/>
        </authorList>
    </citation>
    <scope>NUCLEOTIDE SEQUENCE [LARGE SCALE GENOMIC DNA]</scope>
    <source>
        <strain evidence="1 2">DSM 5476</strain>
    </source>
</reference>
<dbReference type="EMBL" id="ACEC01000119">
    <property type="protein sequence ID" value="EEG28983.1"/>
    <property type="molecule type" value="Genomic_DNA"/>
</dbReference>
<sequence length="41" mass="4465">MSSLSTSSQYCSPTLSWWKMVRKIARIVAEISGGGDFGLDV</sequence>
<dbReference type="HOGENOM" id="CLU_3268136_0_0_9"/>
<gene>
    <name evidence="1" type="ORF">CLOSTMETH_03398</name>
</gene>
<dbReference type="Proteomes" id="UP000003340">
    <property type="component" value="Unassembled WGS sequence"/>
</dbReference>
<name>C0EHQ3_9FIRM</name>
<comment type="caution">
    <text evidence="1">The sequence shown here is derived from an EMBL/GenBank/DDBJ whole genome shotgun (WGS) entry which is preliminary data.</text>
</comment>
<reference evidence="1 2" key="2">
    <citation type="submission" date="2009-02" db="EMBL/GenBank/DDBJ databases">
        <title>Draft genome sequence of Clostridium methylpentosum (DSM 5476).</title>
        <authorList>
            <person name="Sudarsanam P."/>
            <person name="Ley R."/>
            <person name="Guruge J."/>
            <person name="Turnbaugh P.J."/>
            <person name="Mahowald M."/>
            <person name="Liep D."/>
            <person name="Gordon J."/>
        </authorList>
    </citation>
    <scope>NUCLEOTIDE SEQUENCE [LARGE SCALE GENOMIC DNA]</scope>
    <source>
        <strain evidence="1 2">DSM 5476</strain>
    </source>
</reference>
<accession>C0EHQ3</accession>
<protein>
    <submittedName>
        <fullName evidence="1">Uncharacterized protein</fullName>
    </submittedName>
</protein>
<dbReference type="STRING" id="537013.CLOSTMETH_03398"/>
<proteinExistence type="predicted"/>